<accession>A0A3B3DN57</accession>
<dbReference type="InterPro" id="IPR043504">
    <property type="entry name" value="Peptidase_S1_PA_chymotrypsin"/>
</dbReference>
<name>A0A3B3DN57_ORYME</name>
<evidence type="ECO:0000256" key="5">
    <source>
        <dbReference type="ARBA" id="ARBA00023157"/>
    </source>
</evidence>
<dbReference type="Ensembl" id="ENSOMET00000022927.1">
    <property type="protein sequence ID" value="ENSOMEP00000031537.1"/>
    <property type="gene ID" value="ENSOMEG00000016438.1"/>
</dbReference>
<dbReference type="Gene3D" id="2.40.10.10">
    <property type="entry name" value="Trypsin-like serine proteases"/>
    <property type="match status" value="2"/>
</dbReference>
<dbReference type="GeneTree" id="ENSGT00940000163852"/>
<proteinExistence type="predicted"/>
<dbReference type="Proteomes" id="UP000261560">
    <property type="component" value="Unplaced"/>
</dbReference>
<dbReference type="SUPFAM" id="SSF50494">
    <property type="entry name" value="Trypsin-like serine proteases"/>
    <property type="match status" value="1"/>
</dbReference>
<evidence type="ECO:0000259" key="7">
    <source>
        <dbReference type="PROSITE" id="PS50240"/>
    </source>
</evidence>
<dbReference type="PRINTS" id="PR00722">
    <property type="entry name" value="CHYMOTRYPSIN"/>
</dbReference>
<dbReference type="GO" id="GO:0006508">
    <property type="term" value="P:proteolysis"/>
    <property type="evidence" value="ECO:0007669"/>
    <property type="project" value="UniProtKB-KW"/>
</dbReference>
<keyword evidence="1" id="KW-0645">Protease</keyword>
<keyword evidence="5" id="KW-1015">Disulfide bond</keyword>
<sequence>MAGQPAPPLLVLWRLPHQPPVGADRRSLRPGVRTEGVSQIQQKANPNEVNRTVAEVITHPDYKGQTNENDIALLKLSSPVAFTAYIAPVCLAASGSTFYDGVDCWVTGWGNIAFGVLPYPQNLQEVKVPIVGNRQCQCNYGQYKISEDMVCAGLKQGGKDACQLDSGGPLVSKQGSRWIQAGLVSFGEGCALPNFPGVYTRVSQYQTWINSQITSDQPGFITFSSTGTNSDLSVSGGHQARFPLCLCLLLLFLVFPKFS</sequence>
<evidence type="ECO:0000256" key="1">
    <source>
        <dbReference type="ARBA" id="ARBA00022670"/>
    </source>
</evidence>
<organism evidence="8 9">
    <name type="scientific">Oryzias melastigma</name>
    <name type="common">Marine medaka</name>
    <dbReference type="NCBI Taxonomy" id="30732"/>
    <lineage>
        <taxon>Eukaryota</taxon>
        <taxon>Metazoa</taxon>
        <taxon>Chordata</taxon>
        <taxon>Craniata</taxon>
        <taxon>Vertebrata</taxon>
        <taxon>Euteleostomi</taxon>
        <taxon>Actinopterygii</taxon>
        <taxon>Neopterygii</taxon>
        <taxon>Teleostei</taxon>
        <taxon>Neoteleostei</taxon>
        <taxon>Acanthomorphata</taxon>
        <taxon>Ovalentaria</taxon>
        <taxon>Atherinomorphae</taxon>
        <taxon>Beloniformes</taxon>
        <taxon>Adrianichthyidae</taxon>
        <taxon>Oryziinae</taxon>
        <taxon>Oryzias</taxon>
    </lineage>
</organism>
<evidence type="ECO:0000313" key="8">
    <source>
        <dbReference type="Ensembl" id="ENSOMEP00000031537.1"/>
    </source>
</evidence>
<dbReference type="InterPro" id="IPR009003">
    <property type="entry name" value="Peptidase_S1_PA"/>
</dbReference>
<feature type="domain" description="Peptidase S1" evidence="7">
    <location>
        <begin position="36"/>
        <end position="214"/>
    </location>
</feature>
<dbReference type="CDD" id="cd00190">
    <property type="entry name" value="Tryp_SPc"/>
    <property type="match status" value="1"/>
</dbReference>
<dbReference type="PANTHER" id="PTHR24253:SF144">
    <property type="entry name" value="CHYMOTRYPSIN-LIKE PROTEASE CTRL-1-RELATED"/>
    <property type="match status" value="1"/>
</dbReference>
<dbReference type="PaxDb" id="30732-ENSOMEP00000031537"/>
<dbReference type="InterPro" id="IPR001314">
    <property type="entry name" value="Peptidase_S1A"/>
</dbReference>
<reference evidence="8" key="2">
    <citation type="submission" date="2025-09" db="UniProtKB">
        <authorList>
            <consortium name="Ensembl"/>
        </authorList>
    </citation>
    <scope>IDENTIFICATION</scope>
</reference>
<keyword evidence="9" id="KW-1185">Reference proteome</keyword>
<keyword evidence="6" id="KW-0325">Glycoprotein</keyword>
<keyword evidence="2" id="KW-0732">Signal</keyword>
<evidence type="ECO:0000313" key="9">
    <source>
        <dbReference type="Proteomes" id="UP000261560"/>
    </source>
</evidence>
<keyword evidence="3" id="KW-0378">Hydrolase</keyword>
<dbReference type="AlphaFoldDB" id="A0A3B3DN57"/>
<dbReference type="OMA" id="QSSFICA"/>
<dbReference type="STRING" id="30732.ENSOMEP00000031537"/>
<dbReference type="PROSITE" id="PS50240">
    <property type="entry name" value="TRYPSIN_DOM"/>
    <property type="match status" value="1"/>
</dbReference>
<evidence type="ECO:0000256" key="4">
    <source>
        <dbReference type="ARBA" id="ARBA00022825"/>
    </source>
</evidence>
<evidence type="ECO:0000256" key="6">
    <source>
        <dbReference type="ARBA" id="ARBA00023180"/>
    </source>
</evidence>
<dbReference type="PANTHER" id="PTHR24253">
    <property type="entry name" value="TRANSMEMBRANE PROTEASE SERINE"/>
    <property type="match status" value="1"/>
</dbReference>
<evidence type="ECO:0000256" key="2">
    <source>
        <dbReference type="ARBA" id="ARBA00022729"/>
    </source>
</evidence>
<dbReference type="InterPro" id="IPR001254">
    <property type="entry name" value="Trypsin_dom"/>
</dbReference>
<dbReference type="GO" id="GO:0004252">
    <property type="term" value="F:serine-type endopeptidase activity"/>
    <property type="evidence" value="ECO:0007669"/>
    <property type="project" value="InterPro"/>
</dbReference>
<protein>
    <recommendedName>
        <fullName evidence="7">Peptidase S1 domain-containing protein</fullName>
    </recommendedName>
</protein>
<evidence type="ECO:0000256" key="3">
    <source>
        <dbReference type="ARBA" id="ARBA00022801"/>
    </source>
</evidence>
<reference evidence="8" key="1">
    <citation type="submission" date="2025-08" db="UniProtKB">
        <authorList>
            <consortium name="Ensembl"/>
        </authorList>
    </citation>
    <scope>IDENTIFICATION</scope>
</reference>
<dbReference type="Pfam" id="PF00089">
    <property type="entry name" value="Trypsin"/>
    <property type="match status" value="1"/>
</dbReference>
<dbReference type="SMART" id="SM00020">
    <property type="entry name" value="Tryp_SPc"/>
    <property type="match status" value="1"/>
</dbReference>
<keyword evidence="4" id="KW-0720">Serine protease</keyword>